<evidence type="ECO:0000259" key="5">
    <source>
        <dbReference type="PROSITE" id="PS50977"/>
    </source>
</evidence>
<dbReference type="Pfam" id="PF13305">
    <property type="entry name" value="TetR_C_33"/>
    <property type="match status" value="1"/>
</dbReference>
<evidence type="ECO:0000256" key="3">
    <source>
        <dbReference type="ARBA" id="ARBA00023163"/>
    </source>
</evidence>
<evidence type="ECO:0000256" key="4">
    <source>
        <dbReference type="PROSITE-ProRule" id="PRU00335"/>
    </source>
</evidence>
<dbReference type="PROSITE" id="PS50977">
    <property type="entry name" value="HTH_TETR_2"/>
    <property type="match status" value="1"/>
</dbReference>
<evidence type="ECO:0000313" key="7">
    <source>
        <dbReference type="Proteomes" id="UP000255355"/>
    </source>
</evidence>
<dbReference type="SUPFAM" id="SSF48498">
    <property type="entry name" value="Tetracyclin repressor-like, C-terminal domain"/>
    <property type="match status" value="1"/>
</dbReference>
<dbReference type="STRING" id="1210089.GCA_001613165_01076"/>
<keyword evidence="7" id="KW-1185">Reference proteome</keyword>
<dbReference type="EMBL" id="QQAZ01000004">
    <property type="protein sequence ID" value="RDI51556.1"/>
    <property type="molecule type" value="Genomic_DNA"/>
</dbReference>
<dbReference type="InterPro" id="IPR009057">
    <property type="entry name" value="Homeodomain-like_sf"/>
</dbReference>
<dbReference type="SUPFAM" id="SSF46689">
    <property type="entry name" value="Homeodomain-like"/>
    <property type="match status" value="1"/>
</dbReference>
<feature type="DNA-binding region" description="H-T-H motif" evidence="4">
    <location>
        <begin position="21"/>
        <end position="40"/>
    </location>
</feature>
<dbReference type="PANTHER" id="PTHR30055:SF243">
    <property type="entry name" value="HTH-TYPE TRANSCRIPTIONAL REGULATOR RV1816"/>
    <property type="match status" value="1"/>
</dbReference>
<gene>
    <name evidence="6" type="ORF">DFR68_10439</name>
</gene>
<dbReference type="InterPro" id="IPR001647">
    <property type="entry name" value="HTH_TetR"/>
</dbReference>
<keyword evidence="2 4" id="KW-0238">DNA-binding</keyword>
<evidence type="ECO:0000313" key="6">
    <source>
        <dbReference type="EMBL" id="RDI51556.1"/>
    </source>
</evidence>
<feature type="domain" description="HTH tetR-type" evidence="5">
    <location>
        <begin position="1"/>
        <end position="58"/>
    </location>
</feature>
<reference evidence="6 7" key="1">
    <citation type="submission" date="2018-07" db="EMBL/GenBank/DDBJ databases">
        <title>Genomic Encyclopedia of Type Strains, Phase IV (KMG-IV): sequencing the most valuable type-strain genomes for metagenomic binning, comparative biology and taxonomic classification.</title>
        <authorList>
            <person name="Goeker M."/>
        </authorList>
    </citation>
    <scope>NUCLEOTIDE SEQUENCE [LARGE SCALE GENOMIC DNA]</scope>
    <source>
        <strain evidence="6 7">DSM 44952</strain>
    </source>
</reference>
<protein>
    <submittedName>
        <fullName evidence="6">TetR family transcriptional regulator</fullName>
    </submittedName>
</protein>
<dbReference type="AlphaFoldDB" id="A0A370H585"/>
<evidence type="ECO:0000256" key="1">
    <source>
        <dbReference type="ARBA" id="ARBA00023015"/>
    </source>
</evidence>
<dbReference type="GO" id="GO:0000976">
    <property type="term" value="F:transcription cis-regulatory region binding"/>
    <property type="evidence" value="ECO:0007669"/>
    <property type="project" value="TreeGrafter"/>
</dbReference>
<accession>A0A370H585</accession>
<name>A0A370H585_9NOCA</name>
<dbReference type="PANTHER" id="PTHR30055">
    <property type="entry name" value="HTH-TYPE TRANSCRIPTIONAL REGULATOR RUTR"/>
    <property type="match status" value="1"/>
</dbReference>
<dbReference type="InterPro" id="IPR025996">
    <property type="entry name" value="MT1864/Rv1816-like_C"/>
</dbReference>
<proteinExistence type="predicted"/>
<comment type="caution">
    <text evidence="6">The sequence shown here is derived from an EMBL/GenBank/DDBJ whole genome shotgun (WGS) entry which is preliminary data.</text>
</comment>
<keyword evidence="3" id="KW-0804">Transcription</keyword>
<keyword evidence="1" id="KW-0805">Transcription regulation</keyword>
<dbReference type="Pfam" id="PF00440">
    <property type="entry name" value="TetR_N"/>
    <property type="match status" value="1"/>
</dbReference>
<dbReference type="InterPro" id="IPR036271">
    <property type="entry name" value="Tet_transcr_reg_TetR-rel_C_sf"/>
</dbReference>
<organism evidence="6 7">
    <name type="scientific">Nocardia mexicana</name>
    <dbReference type="NCBI Taxonomy" id="279262"/>
    <lineage>
        <taxon>Bacteria</taxon>
        <taxon>Bacillati</taxon>
        <taxon>Actinomycetota</taxon>
        <taxon>Actinomycetes</taxon>
        <taxon>Mycobacteriales</taxon>
        <taxon>Nocardiaceae</taxon>
        <taxon>Nocardia</taxon>
    </lineage>
</organism>
<sequence>MDEIRGTARRLLIDDGPQAVTVTAVARAMGMSGPALYRYYPSHEALVQALTADCYAELTGTLAEVRAARARDGASARILAMCRALRDWATTHPAEFGLVFATPSTTAAPESHSRAAALGFEAVFRDEVAALWAAKPFPVPSLSRLDPSLREQLIAYTASIDEQLPPEAAQVFLQCWIRLYGLLVMEVFRQVEFAFADLTPVFEQLLREICAALGLRYSGAAR</sequence>
<evidence type="ECO:0000256" key="2">
    <source>
        <dbReference type="ARBA" id="ARBA00023125"/>
    </source>
</evidence>
<dbReference type="Proteomes" id="UP000255355">
    <property type="component" value="Unassembled WGS sequence"/>
</dbReference>
<dbReference type="InterPro" id="IPR050109">
    <property type="entry name" value="HTH-type_TetR-like_transc_reg"/>
</dbReference>
<dbReference type="Gene3D" id="1.10.357.10">
    <property type="entry name" value="Tetracycline Repressor, domain 2"/>
    <property type="match status" value="1"/>
</dbReference>
<dbReference type="GO" id="GO:0003700">
    <property type="term" value="F:DNA-binding transcription factor activity"/>
    <property type="evidence" value="ECO:0007669"/>
    <property type="project" value="TreeGrafter"/>
</dbReference>